<reference evidence="6 7" key="1">
    <citation type="journal article" date="2024" name="Nat. Commun.">
        <title>Phylogenomics reveals the evolutionary origins of lichenization in chlorophyte algae.</title>
        <authorList>
            <person name="Puginier C."/>
            <person name="Libourel C."/>
            <person name="Otte J."/>
            <person name="Skaloud P."/>
            <person name="Haon M."/>
            <person name="Grisel S."/>
            <person name="Petersen M."/>
            <person name="Berrin J.G."/>
            <person name="Delaux P.M."/>
            <person name="Dal Grande F."/>
            <person name="Keller J."/>
        </authorList>
    </citation>
    <scope>NUCLEOTIDE SEQUENCE [LARGE SCALE GENOMIC DNA]</scope>
    <source>
        <strain evidence="6 7">SAG 245.80</strain>
    </source>
</reference>
<sequence length="355" mass="36013">MAACFLKQHANALVLASVVYILLSCAAGGTGQVFLTGIQAGASAPLQLTCMSGGALFSPLEKLSGAPPQVPFSIVVPAAQALVVFTSDEAVQAAGFAVTWDPGPFCARSTVLTAALGTLTDGSPPGVPYRPWTQCEWMISPGYSPVVLRFRRFSLADADTVTVYDGARDGGMLATFTGAAMRGTLPPAVSTDGAAGAWAGGQATLFEFAFPASNTTPSALMLVVFTASGGPGGSGFEATWRPQSGPALGPSIALSAAVIIGAVVLGLACGTGLGLLIIKCYSYRRYRSFGGRLLSLPEFALLAWALGHRTTPASPGGRGGPDFTIAAFRPGEAGAAQEQPGGVAVPGEQADRAQL</sequence>
<dbReference type="Gene3D" id="2.60.120.290">
    <property type="entry name" value="Spermadhesin, CUB domain"/>
    <property type="match status" value="1"/>
</dbReference>
<gene>
    <name evidence="6" type="ORF">WJX81_007085</name>
</gene>
<dbReference type="InterPro" id="IPR000859">
    <property type="entry name" value="CUB_dom"/>
</dbReference>
<protein>
    <recommendedName>
        <fullName evidence="5">CUB domain-containing protein</fullName>
    </recommendedName>
</protein>
<keyword evidence="4" id="KW-0472">Membrane</keyword>
<evidence type="ECO:0000256" key="4">
    <source>
        <dbReference type="SAM" id="Phobius"/>
    </source>
</evidence>
<keyword evidence="2" id="KW-1015">Disulfide bond</keyword>
<dbReference type="PROSITE" id="PS51257">
    <property type="entry name" value="PROKAR_LIPOPROTEIN"/>
    <property type="match status" value="1"/>
</dbReference>
<keyword evidence="4" id="KW-1133">Transmembrane helix</keyword>
<keyword evidence="4" id="KW-0812">Transmembrane</keyword>
<keyword evidence="7" id="KW-1185">Reference proteome</keyword>
<feature type="compositionally biased region" description="Low complexity" evidence="3">
    <location>
        <begin position="330"/>
        <end position="345"/>
    </location>
</feature>
<evidence type="ECO:0000313" key="7">
    <source>
        <dbReference type="Proteomes" id="UP001445335"/>
    </source>
</evidence>
<dbReference type="Proteomes" id="UP001445335">
    <property type="component" value="Unassembled WGS sequence"/>
</dbReference>
<evidence type="ECO:0000256" key="2">
    <source>
        <dbReference type="ARBA" id="ARBA00023157"/>
    </source>
</evidence>
<feature type="domain" description="CUB" evidence="5">
    <location>
        <begin position="106"/>
        <end position="243"/>
    </location>
</feature>
<feature type="transmembrane region" description="Helical" evidence="4">
    <location>
        <begin position="252"/>
        <end position="278"/>
    </location>
</feature>
<dbReference type="CDD" id="cd00041">
    <property type="entry name" value="CUB"/>
    <property type="match status" value="1"/>
</dbReference>
<evidence type="ECO:0000313" key="6">
    <source>
        <dbReference type="EMBL" id="KAK9820956.1"/>
    </source>
</evidence>
<keyword evidence="1" id="KW-0677">Repeat</keyword>
<proteinExistence type="predicted"/>
<name>A0AAW1QIQ0_9CHLO</name>
<evidence type="ECO:0000256" key="1">
    <source>
        <dbReference type="ARBA" id="ARBA00022737"/>
    </source>
</evidence>
<dbReference type="PROSITE" id="PS01180">
    <property type="entry name" value="CUB"/>
    <property type="match status" value="1"/>
</dbReference>
<organism evidence="6 7">
    <name type="scientific">Elliptochloris bilobata</name>
    <dbReference type="NCBI Taxonomy" id="381761"/>
    <lineage>
        <taxon>Eukaryota</taxon>
        <taxon>Viridiplantae</taxon>
        <taxon>Chlorophyta</taxon>
        <taxon>core chlorophytes</taxon>
        <taxon>Trebouxiophyceae</taxon>
        <taxon>Trebouxiophyceae incertae sedis</taxon>
        <taxon>Elliptochloris clade</taxon>
        <taxon>Elliptochloris</taxon>
    </lineage>
</organism>
<evidence type="ECO:0000259" key="5">
    <source>
        <dbReference type="PROSITE" id="PS01180"/>
    </source>
</evidence>
<dbReference type="SUPFAM" id="SSF49854">
    <property type="entry name" value="Spermadhesin, CUB domain"/>
    <property type="match status" value="1"/>
</dbReference>
<accession>A0AAW1QIQ0</accession>
<comment type="caution">
    <text evidence="6">The sequence shown here is derived from an EMBL/GenBank/DDBJ whole genome shotgun (WGS) entry which is preliminary data.</text>
</comment>
<dbReference type="EMBL" id="JALJOU010000111">
    <property type="protein sequence ID" value="KAK9820956.1"/>
    <property type="molecule type" value="Genomic_DNA"/>
</dbReference>
<dbReference type="InterPro" id="IPR035914">
    <property type="entry name" value="Sperma_CUB_dom_sf"/>
</dbReference>
<dbReference type="AlphaFoldDB" id="A0AAW1QIQ0"/>
<dbReference type="PANTHER" id="PTHR24251">
    <property type="entry name" value="OVOCHYMASE-RELATED"/>
    <property type="match status" value="1"/>
</dbReference>
<evidence type="ECO:0000256" key="3">
    <source>
        <dbReference type="SAM" id="MobiDB-lite"/>
    </source>
</evidence>
<feature type="region of interest" description="Disordered" evidence="3">
    <location>
        <begin position="330"/>
        <end position="355"/>
    </location>
</feature>